<sequence length="120" mass="13407">MIRNADAPDVLVEALRRATELGLLLSQTRVHELLRHWGALGELAKIEEVLGAMPLGGVPYNNVTAYIVIRTAVNQGAQDKAEYYAEAMVQRQVRLTASTLRMLQLGRDRQQAAQQQQQLQ</sequence>
<name>A0A2J8AD35_9CHLO</name>
<proteinExistence type="predicted"/>
<dbReference type="InterPro" id="IPR011990">
    <property type="entry name" value="TPR-like_helical_dom_sf"/>
</dbReference>
<dbReference type="AlphaFoldDB" id="A0A2J8AD35"/>
<comment type="caution">
    <text evidence="1">The sequence shown here is derived from an EMBL/GenBank/DDBJ whole genome shotgun (WGS) entry which is preliminary data.</text>
</comment>
<protein>
    <recommendedName>
        <fullName evidence="3">Pentacotripeptide-repeat region of PRORP domain-containing protein</fullName>
    </recommendedName>
</protein>
<keyword evidence="2" id="KW-1185">Reference proteome</keyword>
<dbReference type="Proteomes" id="UP000236333">
    <property type="component" value="Unassembled WGS sequence"/>
</dbReference>
<evidence type="ECO:0000313" key="2">
    <source>
        <dbReference type="Proteomes" id="UP000236333"/>
    </source>
</evidence>
<reference evidence="1 2" key="1">
    <citation type="journal article" date="2017" name="Mol. Biol. Evol.">
        <title>The 4-celled Tetrabaena socialis nuclear genome reveals the essential components for genetic control of cell number at the origin of multicellularity in the volvocine lineage.</title>
        <authorList>
            <person name="Featherston J."/>
            <person name="Arakaki Y."/>
            <person name="Hanschen E.R."/>
            <person name="Ferris P.J."/>
            <person name="Michod R.E."/>
            <person name="Olson B.J.S.C."/>
            <person name="Nozaki H."/>
            <person name="Durand P.M."/>
        </authorList>
    </citation>
    <scope>NUCLEOTIDE SEQUENCE [LARGE SCALE GENOMIC DNA]</scope>
    <source>
        <strain evidence="1 2">NIES-571</strain>
    </source>
</reference>
<dbReference type="Gene3D" id="1.25.40.10">
    <property type="entry name" value="Tetratricopeptide repeat domain"/>
    <property type="match status" value="1"/>
</dbReference>
<dbReference type="OrthoDB" id="534408at2759"/>
<gene>
    <name evidence="1" type="ORF">TSOC_002840</name>
</gene>
<organism evidence="1 2">
    <name type="scientific">Tetrabaena socialis</name>
    <dbReference type="NCBI Taxonomy" id="47790"/>
    <lineage>
        <taxon>Eukaryota</taxon>
        <taxon>Viridiplantae</taxon>
        <taxon>Chlorophyta</taxon>
        <taxon>core chlorophytes</taxon>
        <taxon>Chlorophyceae</taxon>
        <taxon>CS clade</taxon>
        <taxon>Chlamydomonadales</taxon>
        <taxon>Tetrabaenaceae</taxon>
        <taxon>Tetrabaena</taxon>
    </lineage>
</organism>
<accession>A0A2J8AD35</accession>
<dbReference type="EMBL" id="PGGS01000056">
    <property type="protein sequence ID" value="PNH10434.1"/>
    <property type="molecule type" value="Genomic_DNA"/>
</dbReference>
<evidence type="ECO:0000313" key="1">
    <source>
        <dbReference type="EMBL" id="PNH10434.1"/>
    </source>
</evidence>
<evidence type="ECO:0008006" key="3">
    <source>
        <dbReference type="Google" id="ProtNLM"/>
    </source>
</evidence>